<feature type="domain" description="O-GlcNAc transferase C-terminal" evidence="9">
    <location>
        <begin position="658"/>
        <end position="918"/>
    </location>
</feature>
<feature type="repeat" description="TPR" evidence="8">
    <location>
        <begin position="317"/>
        <end position="350"/>
    </location>
</feature>
<dbReference type="Proteomes" id="UP000694846">
    <property type="component" value="Unplaced"/>
</dbReference>
<evidence type="ECO:0000256" key="7">
    <source>
        <dbReference type="ARBA" id="ARBA00022803"/>
    </source>
</evidence>
<feature type="repeat" description="TPR" evidence="8">
    <location>
        <begin position="406"/>
        <end position="438"/>
    </location>
</feature>
<dbReference type="Pfam" id="PF13181">
    <property type="entry name" value="TPR_8"/>
    <property type="match status" value="2"/>
</dbReference>
<feature type="domain" description="O-GlcNAc transferase C-terminal" evidence="9">
    <location>
        <begin position="955"/>
        <end position="1141"/>
    </location>
</feature>
<dbReference type="UniPathway" id="UPA00378"/>
<evidence type="ECO:0000256" key="4">
    <source>
        <dbReference type="ARBA" id="ARBA00022676"/>
    </source>
</evidence>
<dbReference type="PROSITE" id="PS50005">
    <property type="entry name" value="TPR"/>
    <property type="match status" value="8"/>
</dbReference>
<dbReference type="RefSeq" id="XP_025409269.1">
    <property type="nucleotide sequence ID" value="XM_025553484.1"/>
</dbReference>
<feature type="repeat" description="TPR" evidence="8">
    <location>
        <begin position="150"/>
        <end position="183"/>
    </location>
</feature>
<accession>A0A8B8FEG5</accession>
<keyword evidence="4" id="KW-0328">Glycosyltransferase</keyword>
<dbReference type="InterPro" id="IPR019734">
    <property type="entry name" value="TPR_rpt"/>
</dbReference>
<name>A0A8B8FEG5_9HEMI</name>
<dbReference type="Gene3D" id="3.30.720.150">
    <property type="match status" value="1"/>
</dbReference>
<gene>
    <name evidence="11 12" type="primary">LOC112682766</name>
</gene>
<feature type="repeat" description="TPR" evidence="8">
    <location>
        <begin position="611"/>
        <end position="644"/>
    </location>
</feature>
<evidence type="ECO:0000313" key="11">
    <source>
        <dbReference type="RefSeq" id="XP_025409268.1"/>
    </source>
</evidence>
<dbReference type="PANTHER" id="PTHR44366">
    <property type="entry name" value="UDP-N-ACETYLGLUCOSAMINE--PEPTIDE N-ACETYLGLUCOSAMINYLTRANSFERASE 110 KDA SUBUNIT"/>
    <property type="match status" value="1"/>
</dbReference>
<keyword evidence="5" id="KW-0808">Transferase</keyword>
<keyword evidence="7 8" id="KW-0802">TPR repeat</keyword>
<dbReference type="GO" id="GO:0097363">
    <property type="term" value="F:protein O-acetylglucosaminyltransferase activity"/>
    <property type="evidence" value="ECO:0007669"/>
    <property type="project" value="UniProtKB-EC"/>
</dbReference>
<organism evidence="10 12">
    <name type="scientific">Sipha flava</name>
    <name type="common">yellow sugarcane aphid</name>
    <dbReference type="NCBI Taxonomy" id="143950"/>
    <lineage>
        <taxon>Eukaryota</taxon>
        <taxon>Metazoa</taxon>
        <taxon>Ecdysozoa</taxon>
        <taxon>Arthropoda</taxon>
        <taxon>Hexapoda</taxon>
        <taxon>Insecta</taxon>
        <taxon>Pterygota</taxon>
        <taxon>Neoptera</taxon>
        <taxon>Paraneoptera</taxon>
        <taxon>Hemiptera</taxon>
        <taxon>Sternorrhyncha</taxon>
        <taxon>Aphidomorpha</taxon>
        <taxon>Aphidoidea</taxon>
        <taxon>Aphididae</taxon>
        <taxon>Sipha</taxon>
    </lineage>
</organism>
<evidence type="ECO:0000256" key="8">
    <source>
        <dbReference type="PROSITE-ProRule" id="PRU00339"/>
    </source>
</evidence>
<feature type="repeat" description="TPR" evidence="8">
    <location>
        <begin position="473"/>
        <end position="506"/>
    </location>
</feature>
<dbReference type="GO" id="GO:0006493">
    <property type="term" value="P:protein O-linked glycosylation"/>
    <property type="evidence" value="ECO:0007669"/>
    <property type="project" value="InterPro"/>
</dbReference>
<dbReference type="EC" id="2.4.1.255" evidence="3"/>
<dbReference type="Pfam" id="PF13844">
    <property type="entry name" value="Glyco_transf_41"/>
    <property type="match status" value="2"/>
</dbReference>
<dbReference type="Gene3D" id="1.25.40.10">
    <property type="entry name" value="Tetratricopeptide repeat domain"/>
    <property type="match status" value="4"/>
</dbReference>
<dbReference type="Pfam" id="PF00515">
    <property type="entry name" value="TPR_1"/>
    <property type="match status" value="1"/>
</dbReference>
<dbReference type="InterPro" id="IPR029489">
    <property type="entry name" value="OGT/SEC/SPY_C"/>
</dbReference>
<dbReference type="RefSeq" id="XP_025409268.1">
    <property type="nucleotide sequence ID" value="XM_025553483.1"/>
</dbReference>
<dbReference type="PANTHER" id="PTHR44366:SF1">
    <property type="entry name" value="UDP-N-ACETYLGLUCOSAMINE--PEPTIDE N-ACETYLGLUCOSAMINYLTRANSFERASE 110 KDA SUBUNIT"/>
    <property type="match status" value="1"/>
</dbReference>
<dbReference type="SUPFAM" id="SSF48452">
    <property type="entry name" value="TPR-like"/>
    <property type="match status" value="3"/>
</dbReference>
<evidence type="ECO:0000256" key="6">
    <source>
        <dbReference type="ARBA" id="ARBA00022737"/>
    </source>
</evidence>
<dbReference type="InterPro" id="IPR037919">
    <property type="entry name" value="OGT"/>
</dbReference>
<comment type="similarity">
    <text evidence="2">Belongs to the glycosyltransferase 41 family. O-GlcNAc transferase subfamily.</text>
</comment>
<feature type="repeat" description="TPR" evidence="8">
    <location>
        <begin position="283"/>
        <end position="316"/>
    </location>
</feature>
<keyword evidence="6" id="KW-0677">Repeat</keyword>
<comment type="pathway">
    <text evidence="1">Protein modification; protein glycosylation.</text>
</comment>
<reference evidence="11 12" key="1">
    <citation type="submission" date="2025-04" db="UniProtKB">
        <authorList>
            <consortium name="RefSeq"/>
        </authorList>
    </citation>
    <scope>IDENTIFICATION</scope>
    <source>
        <tissue evidence="11 12">Whole body</tissue>
    </source>
</reference>
<dbReference type="OrthoDB" id="6581765at2759"/>
<dbReference type="GeneID" id="112682766"/>
<dbReference type="InterPro" id="IPR011990">
    <property type="entry name" value="TPR-like_helical_dom_sf"/>
</dbReference>
<dbReference type="Pfam" id="PF13414">
    <property type="entry name" value="TPR_11"/>
    <property type="match status" value="2"/>
</dbReference>
<evidence type="ECO:0000313" key="12">
    <source>
        <dbReference type="RefSeq" id="XP_025409269.1"/>
    </source>
</evidence>
<dbReference type="PROSITE" id="PS50293">
    <property type="entry name" value="TPR_REGION"/>
    <property type="match status" value="1"/>
</dbReference>
<evidence type="ECO:0000256" key="5">
    <source>
        <dbReference type="ARBA" id="ARBA00022679"/>
    </source>
</evidence>
<feature type="repeat" description="TPR" evidence="8">
    <location>
        <begin position="439"/>
        <end position="472"/>
    </location>
</feature>
<evidence type="ECO:0000256" key="1">
    <source>
        <dbReference type="ARBA" id="ARBA00004922"/>
    </source>
</evidence>
<evidence type="ECO:0000259" key="9">
    <source>
        <dbReference type="Pfam" id="PF13844"/>
    </source>
</evidence>
<dbReference type="Gene3D" id="3.40.50.2000">
    <property type="entry name" value="Glycogen Phosphorylase B"/>
    <property type="match status" value="1"/>
</dbReference>
<proteinExistence type="inferred from homology"/>
<feature type="repeat" description="TPR" evidence="8">
    <location>
        <begin position="577"/>
        <end position="610"/>
    </location>
</feature>
<sequence>MALFCVKHSNTTASISVISDVLCQKNSSKFGDAYATFKRLGIFQVKDLANLSLTQVSQIPLGTDIDIIAVLYDALELYDKQCKMQLKNAHEEYENNNIVNSQIMGLELLKHNDKDINTLILLTATYFRNEEYDESIKYCCTILKIEPNCSDAYRNLGSNYFKKCDLIKAIEAYYYAAESSYDNDCWYLFAKAIILNHPETAEFAYQSVLHYKPDLYLLRYEYANYLFSLNRMKEAENQFEMVANDKPEFSPIFNNLGCIHFKNNKENALHHYNKAVDLDPKLTVAWVNLGITYIKLKKYDDAIEVFQKASQLDPNNSTSSQYLARIYLKQENIVSAIDTYKKYLLIQPNNVEVNYELGVVYLNSLKNSIEAIKYLEKCMELNLKTKDFFINLAKTYIALEKKQCASMVYVSLGDYYIQQNDEKAKRAYTAALLIDPDNAEGHWKLGIQYFRLGLLDMAAKRYRKSIELRPNFPDVYYDSAILFEIKKLDEKAINYYKMVLQLQPDHYNAYCNLILLNQKLGRTDDIFKLNNKFLLSKNVYNLEGHIKMANIFYYNKRNLDIALLHCEKALSIDSTSPNVHIFKGNVLLELKKTGEAMTCFETAIKLDPHSIIAHTNIGSIYKNKGNFMEAINSYEIVLKLRPDFPDAYCNLIQCYQYICNWQDYDFYVGKLKDIILKQINDGQLPSIDPYHSLMYPFSSEVLRRIASTNAEKCIEKSNIEIDLIQSYKYPISLTPDGCIRVGYVSSDFGNLQLMQSIPNLHNKSKIEVFFYALSSNDDSKSWFKISSESDHFRDISKLNVVDAADQINSDGIHILINMNGYTEGARNEIFALRPAAIQVLWLGYPGTSGATFIDYLITDKICSPPEFNHYYTEKLAYMNQSVFVGDHKQLYGDLSPRTNNNYQNIPTRELKTTIIINNGVHSIKKPKPNHSILPKNFPTSMYSIRKRADGQEKFYTRSQYNLPENAIVYCNFGKLYKIDPHTFKMWITILKNVPNSVLWLLKFSEAGVENLLSIISSSNVDRSRIIFSDIELKDDHMRRIQLADIFLDTCICNGHTTCLDALWAGIPIVTLPGETFASRVSASQLTTLGCIETIALNKEQYIDIAVKFGKDKHLLENIRSKIWTLRTESKLFDCKSYAEELEIIYEDIWNKFLFGNHLDI</sequence>
<evidence type="ECO:0000313" key="10">
    <source>
        <dbReference type="Proteomes" id="UP000694846"/>
    </source>
</evidence>
<dbReference type="AlphaFoldDB" id="A0A8B8FEG5"/>
<evidence type="ECO:0000256" key="3">
    <source>
        <dbReference type="ARBA" id="ARBA00011970"/>
    </source>
</evidence>
<dbReference type="SMART" id="SM00028">
    <property type="entry name" value="TPR"/>
    <property type="match status" value="12"/>
</dbReference>
<keyword evidence="10" id="KW-1185">Reference proteome</keyword>
<dbReference type="Gene3D" id="3.40.50.11380">
    <property type="match status" value="1"/>
</dbReference>
<protein>
    <recommendedName>
        <fullName evidence="3">protein O-GlcNAc transferase</fullName>
        <ecNumber evidence="3">2.4.1.255</ecNumber>
    </recommendedName>
</protein>
<evidence type="ECO:0000256" key="2">
    <source>
        <dbReference type="ARBA" id="ARBA00005386"/>
    </source>
</evidence>